<dbReference type="InterPro" id="IPR003439">
    <property type="entry name" value="ABC_transporter-like_ATP-bd"/>
</dbReference>
<feature type="region of interest" description="Disordered" evidence="8">
    <location>
        <begin position="1"/>
        <end position="37"/>
    </location>
</feature>
<keyword evidence="4" id="KW-1003">Cell membrane</keyword>
<feature type="compositionally biased region" description="Basic and acidic residues" evidence="8">
    <location>
        <begin position="1"/>
        <end position="30"/>
    </location>
</feature>
<evidence type="ECO:0000256" key="3">
    <source>
        <dbReference type="ARBA" id="ARBA00022448"/>
    </source>
</evidence>
<dbReference type="Gene3D" id="3.40.50.300">
    <property type="entry name" value="P-loop containing nucleotide triphosphate hydrolases"/>
    <property type="match status" value="1"/>
</dbReference>
<dbReference type="Pfam" id="PF00005">
    <property type="entry name" value="ABC_tran"/>
    <property type="match status" value="1"/>
</dbReference>
<dbReference type="InterPro" id="IPR027417">
    <property type="entry name" value="P-loop_NTPase"/>
</dbReference>
<dbReference type="SUPFAM" id="SSF52540">
    <property type="entry name" value="P-loop containing nucleoside triphosphate hydrolases"/>
    <property type="match status" value="1"/>
</dbReference>
<dbReference type="SMART" id="SM00382">
    <property type="entry name" value="AAA"/>
    <property type="match status" value="1"/>
</dbReference>
<evidence type="ECO:0000256" key="1">
    <source>
        <dbReference type="ARBA" id="ARBA00004202"/>
    </source>
</evidence>
<evidence type="ECO:0000313" key="10">
    <source>
        <dbReference type="EMBL" id="GAA3384842.1"/>
    </source>
</evidence>
<dbReference type="Pfam" id="PF08352">
    <property type="entry name" value="oligo_HPY"/>
    <property type="match status" value="1"/>
</dbReference>
<evidence type="ECO:0000256" key="8">
    <source>
        <dbReference type="SAM" id="MobiDB-lite"/>
    </source>
</evidence>
<evidence type="ECO:0000313" key="11">
    <source>
        <dbReference type="Proteomes" id="UP001501676"/>
    </source>
</evidence>
<evidence type="ECO:0000256" key="7">
    <source>
        <dbReference type="ARBA" id="ARBA00023136"/>
    </source>
</evidence>
<keyword evidence="3" id="KW-0813">Transport</keyword>
<comment type="subcellular location">
    <subcellularLocation>
        <location evidence="1">Cell membrane</location>
        <topology evidence="1">Peripheral membrane protein</topology>
    </subcellularLocation>
</comment>
<dbReference type="InterPro" id="IPR003593">
    <property type="entry name" value="AAA+_ATPase"/>
</dbReference>
<organism evidence="10 11">
    <name type="scientific">Cryptosporangium minutisporangium</name>
    <dbReference type="NCBI Taxonomy" id="113569"/>
    <lineage>
        <taxon>Bacteria</taxon>
        <taxon>Bacillati</taxon>
        <taxon>Actinomycetota</taxon>
        <taxon>Actinomycetes</taxon>
        <taxon>Cryptosporangiales</taxon>
        <taxon>Cryptosporangiaceae</taxon>
        <taxon>Cryptosporangium</taxon>
    </lineage>
</organism>
<evidence type="ECO:0000256" key="5">
    <source>
        <dbReference type="ARBA" id="ARBA00022741"/>
    </source>
</evidence>
<dbReference type="Proteomes" id="UP001501676">
    <property type="component" value="Unassembled WGS sequence"/>
</dbReference>
<dbReference type="NCBIfam" id="TIGR01727">
    <property type="entry name" value="oligo_HPY"/>
    <property type="match status" value="1"/>
</dbReference>
<sequence length="340" mass="36464">MSTDLLRIDDLRMELPGPEGHRAHGPEGHRAHGPKGHRSVLRGVSLRMAPGEALGLVGESGSGKSLTARSVLRLLPRGARTSGTVHVRDTDVGSLDAGGLRRLRSREVAMVFQDPRATVNPVRTIGDFLGEVLREQGVSRADAEARASRILTEIGVDRVPQRLRQHPYELSGGLLQRVVIAAALATEPALILADEPTTALDVTTQEEVVAILDEQRRQRSVGLLFISHDLELAAAVCDRIAVMYAGTIVEVLPADRLHEEARHPYTQALLRARPGSVAPGARLETVPGRPQSAFDAPATCVFADRCPAVEDICRTTAPEFRVVGTGEVACHLVGAEALHG</sequence>
<dbReference type="GO" id="GO:0005524">
    <property type="term" value="F:ATP binding"/>
    <property type="evidence" value="ECO:0007669"/>
    <property type="project" value="UniProtKB-KW"/>
</dbReference>
<reference evidence="11" key="1">
    <citation type="journal article" date="2019" name="Int. J. Syst. Evol. Microbiol.">
        <title>The Global Catalogue of Microorganisms (GCM) 10K type strain sequencing project: providing services to taxonomists for standard genome sequencing and annotation.</title>
        <authorList>
            <consortium name="The Broad Institute Genomics Platform"/>
            <consortium name="The Broad Institute Genome Sequencing Center for Infectious Disease"/>
            <person name="Wu L."/>
            <person name="Ma J."/>
        </authorList>
    </citation>
    <scope>NUCLEOTIDE SEQUENCE [LARGE SCALE GENOMIC DNA]</scope>
    <source>
        <strain evidence="11">JCM 9458</strain>
    </source>
</reference>
<dbReference type="EMBL" id="BAAAYN010000010">
    <property type="protein sequence ID" value="GAA3384842.1"/>
    <property type="molecule type" value="Genomic_DNA"/>
</dbReference>
<keyword evidence="7" id="KW-0472">Membrane</keyword>
<dbReference type="CDD" id="cd03257">
    <property type="entry name" value="ABC_NikE_OppD_transporters"/>
    <property type="match status" value="1"/>
</dbReference>
<accession>A0ABP6STU0</accession>
<keyword evidence="5" id="KW-0547">Nucleotide-binding</keyword>
<proteinExistence type="inferred from homology"/>
<dbReference type="PROSITE" id="PS50893">
    <property type="entry name" value="ABC_TRANSPORTER_2"/>
    <property type="match status" value="1"/>
</dbReference>
<feature type="domain" description="ABC transporter" evidence="9">
    <location>
        <begin position="6"/>
        <end position="270"/>
    </location>
</feature>
<evidence type="ECO:0000256" key="2">
    <source>
        <dbReference type="ARBA" id="ARBA00005417"/>
    </source>
</evidence>
<dbReference type="PANTHER" id="PTHR43297:SF2">
    <property type="entry name" value="DIPEPTIDE TRANSPORT ATP-BINDING PROTEIN DPPD"/>
    <property type="match status" value="1"/>
</dbReference>
<keyword evidence="6 10" id="KW-0067">ATP-binding</keyword>
<keyword evidence="11" id="KW-1185">Reference proteome</keyword>
<dbReference type="InterPro" id="IPR013563">
    <property type="entry name" value="Oligopep_ABC_C"/>
</dbReference>
<comment type="caution">
    <text evidence="10">The sequence shown here is derived from an EMBL/GenBank/DDBJ whole genome shotgun (WGS) entry which is preliminary data.</text>
</comment>
<protein>
    <submittedName>
        <fullName evidence="10">ABC transporter ATP-binding protein</fullName>
    </submittedName>
</protein>
<evidence type="ECO:0000256" key="6">
    <source>
        <dbReference type="ARBA" id="ARBA00022840"/>
    </source>
</evidence>
<name>A0ABP6STU0_9ACTN</name>
<dbReference type="InterPro" id="IPR050388">
    <property type="entry name" value="ABC_Ni/Peptide_Import"/>
</dbReference>
<gene>
    <name evidence="10" type="ORF">GCM10020369_16080</name>
</gene>
<comment type="similarity">
    <text evidence="2">Belongs to the ABC transporter superfamily.</text>
</comment>
<evidence type="ECO:0000259" key="9">
    <source>
        <dbReference type="PROSITE" id="PS50893"/>
    </source>
</evidence>
<evidence type="ECO:0000256" key="4">
    <source>
        <dbReference type="ARBA" id="ARBA00022475"/>
    </source>
</evidence>
<dbReference type="RefSeq" id="WP_345727362.1">
    <property type="nucleotide sequence ID" value="NZ_BAAAYN010000010.1"/>
</dbReference>
<dbReference type="PANTHER" id="PTHR43297">
    <property type="entry name" value="OLIGOPEPTIDE TRANSPORT ATP-BINDING PROTEIN APPD"/>
    <property type="match status" value="1"/>
</dbReference>